<evidence type="ECO:0000259" key="1">
    <source>
        <dbReference type="Pfam" id="PF00535"/>
    </source>
</evidence>
<dbReference type="PANTHER" id="PTHR22916:SF3">
    <property type="entry name" value="UDP-GLCNAC:BETAGAL BETA-1,3-N-ACETYLGLUCOSAMINYLTRANSFERASE-LIKE PROTEIN 1"/>
    <property type="match status" value="1"/>
</dbReference>
<reference evidence="2" key="1">
    <citation type="journal article" date="2015" name="Proc. Natl. Acad. Sci. U.S.A.">
        <title>Bacterial clade with the ribosomal RNA operon on a small plasmid rather than the chromosome.</title>
        <authorList>
            <person name="Anda M."/>
            <person name="Ohtsubo Y."/>
            <person name="Okubo T."/>
            <person name="Sugawara M."/>
            <person name="Nagata Y."/>
            <person name="Tsuda M."/>
            <person name="Minamisawa K."/>
            <person name="Mitsui H."/>
        </authorList>
    </citation>
    <scope>NUCLEOTIDE SEQUENCE</scope>
    <source>
        <strain evidence="2">DSM 15513</strain>
    </source>
</reference>
<feature type="domain" description="Glycosyltransferase 2-like" evidence="1">
    <location>
        <begin position="18"/>
        <end position="140"/>
    </location>
</feature>
<dbReference type="InterPro" id="IPR001173">
    <property type="entry name" value="Glyco_trans_2-like"/>
</dbReference>
<sequence>MAIRTQKIIGGKIIATVSVITPAFNSAETLAACLASVREQDFADWEHVVADDGSTDGTHEVLERHRRIDPRLKAIHLDTQSGAAGARNAALASASGRYVAFLDADDLWLPQKLQSQLDMMRSTGAAFSYGAYFVRTDGARGPGLCFEPPTELAYADLLKGCPIGCSTVMIDREQAGDIRMPAIRRGQDWALWLEITREGRSAHAFEGVQTVYNRRSGSLSSRKVRKLLDVWDVYHRCEGLGPLASSFYSMRHAYYVAVEKRRFYRNLQTAGRDR</sequence>
<dbReference type="Pfam" id="PF00535">
    <property type="entry name" value="Glycos_transf_2"/>
    <property type="match status" value="1"/>
</dbReference>
<dbReference type="RefSeq" id="WP_007067730.1">
    <property type="nucleotide sequence ID" value="NZ_BBWO01000012.1"/>
</dbReference>
<proteinExistence type="predicted"/>
<dbReference type="CDD" id="cd00761">
    <property type="entry name" value="Glyco_tranf_GTA_type"/>
    <property type="match status" value="1"/>
</dbReference>
<accession>A0A0P0Z9G2</accession>
<dbReference type="PANTHER" id="PTHR22916">
    <property type="entry name" value="GLYCOSYLTRANSFERASE"/>
    <property type="match status" value="1"/>
</dbReference>
<dbReference type="OrthoDB" id="9807795at2"/>
<dbReference type="InterPro" id="IPR029044">
    <property type="entry name" value="Nucleotide-diphossugar_trans"/>
</dbReference>
<name>A0A0P0Z9G2_9HYPH</name>
<protein>
    <submittedName>
        <fullName evidence="2">Teichuronic acid biosynthesis</fullName>
    </submittedName>
</protein>
<dbReference type="Gene3D" id="3.90.550.10">
    <property type="entry name" value="Spore Coat Polysaccharide Biosynthesis Protein SpsA, Chain A"/>
    <property type="match status" value="1"/>
</dbReference>
<dbReference type="EMBL" id="LC066395">
    <property type="protein sequence ID" value="BAT30802.1"/>
    <property type="molecule type" value="Genomic_DNA"/>
</dbReference>
<organism evidence="2">
    <name type="scientific">Fulvimarina pelagi</name>
    <dbReference type="NCBI Taxonomy" id="217511"/>
    <lineage>
        <taxon>Bacteria</taxon>
        <taxon>Pseudomonadati</taxon>
        <taxon>Pseudomonadota</taxon>
        <taxon>Alphaproteobacteria</taxon>
        <taxon>Hyphomicrobiales</taxon>
        <taxon>Aurantimonadaceae</taxon>
        <taxon>Fulvimarina</taxon>
    </lineage>
</organism>
<dbReference type="GO" id="GO:0016758">
    <property type="term" value="F:hexosyltransferase activity"/>
    <property type="evidence" value="ECO:0007669"/>
    <property type="project" value="UniProtKB-ARBA"/>
</dbReference>
<dbReference type="SUPFAM" id="SSF53448">
    <property type="entry name" value="Nucleotide-diphospho-sugar transferases"/>
    <property type="match status" value="1"/>
</dbReference>
<dbReference type="AlphaFoldDB" id="A0A0P0Z9G2"/>
<evidence type="ECO:0000313" key="2">
    <source>
        <dbReference type="EMBL" id="BAT30802.1"/>
    </source>
</evidence>